<dbReference type="Proteomes" id="UP000663760">
    <property type="component" value="Chromosome 6"/>
</dbReference>
<feature type="domain" description="DUF547" evidence="1">
    <location>
        <begin position="385"/>
        <end position="499"/>
    </location>
</feature>
<keyword evidence="4" id="KW-1185">Reference proteome</keyword>
<name>A0A7I8KKN8_SPIIN</name>
<dbReference type="Pfam" id="PF04784">
    <property type="entry name" value="DUF547"/>
    <property type="match status" value="1"/>
</dbReference>
<dbReference type="PANTHER" id="PTHR23054">
    <property type="entry name" value="TERNARY COMPLEX FACTOR MIP1, LEUCINE-ZIPPER-RELATED"/>
    <property type="match status" value="1"/>
</dbReference>
<evidence type="ECO:0000313" key="3">
    <source>
        <dbReference type="EMBL" id="CAA7398012.1"/>
    </source>
</evidence>
<protein>
    <submittedName>
        <fullName evidence="3">Uncharacterized protein</fullName>
    </submittedName>
</protein>
<gene>
    <name evidence="3" type="ORF">SI8410_06008677</name>
</gene>
<dbReference type="InterPro" id="IPR025757">
    <property type="entry name" value="MIP1_Leuzipper"/>
</dbReference>
<dbReference type="AlphaFoldDB" id="A0A7I8KKN8"/>
<proteinExistence type="predicted"/>
<evidence type="ECO:0000313" key="4">
    <source>
        <dbReference type="Proteomes" id="UP000663760"/>
    </source>
</evidence>
<evidence type="ECO:0000259" key="2">
    <source>
        <dbReference type="Pfam" id="PF14389"/>
    </source>
</evidence>
<evidence type="ECO:0000259" key="1">
    <source>
        <dbReference type="Pfam" id="PF04784"/>
    </source>
</evidence>
<accession>A0A7I8KKN8</accession>
<dbReference type="Pfam" id="PF14389">
    <property type="entry name" value="Lzipper-MIP1"/>
    <property type="match status" value="1"/>
</dbReference>
<dbReference type="EMBL" id="LR746269">
    <property type="protein sequence ID" value="CAA7398012.1"/>
    <property type="molecule type" value="Genomic_DNA"/>
</dbReference>
<dbReference type="InterPro" id="IPR006869">
    <property type="entry name" value="DUF547"/>
</dbReference>
<reference evidence="3" key="1">
    <citation type="submission" date="2020-02" db="EMBL/GenBank/DDBJ databases">
        <authorList>
            <person name="Scholz U."/>
            <person name="Mascher M."/>
            <person name="Fiebig A."/>
        </authorList>
    </citation>
    <scope>NUCLEOTIDE SEQUENCE</scope>
</reference>
<feature type="domain" description="Ternary complex factor MIP1 leucine-zipper" evidence="2">
    <location>
        <begin position="105"/>
        <end position="147"/>
    </location>
</feature>
<dbReference type="PANTHER" id="PTHR23054:SF15">
    <property type="entry name" value="OS08G0515700 PROTEIN"/>
    <property type="match status" value="1"/>
</dbReference>
<sequence>MAANHLDKIGENVEIMLGISGPSHSSSASLHANFMSDCRPHEARIKLSPRSSQLSFCIFIWGARNYVKSPLDNQNHGIGTLQHLSDSPWNWNILCLAGSNTSTALEETSTPKAVPPATELVKEIATLELEVLHLERYLLSLYRETFDHFQATSLIKDQVRKLPSICGTGPSISQGEDKSKLMSLHLPSSLPNSAKSKWNESQSVEDIRRKRGIEFQDLCCKSSHNLADSKDIRVPAAGNNSTDSPTLSSGRRCLAEYLCSSLIDGASESPCKLSEEIIRCMSSIYIKLSDQAPPQIDSFASPTSSLSSSSAFSLRDTNDLWNLMFRDGAAIDSRRSEVLKNKQGPYTEQLEVLKLCVDGDKFNYAEAMLQRFKSLIHRLEKVNPTKMEHEEKLSFWINVHNALVMHAAYNVGGSSVNAYVIQRSILGCQPHRPGPRLQRLFMRSEKFHKVHEKHPYALSKREPLVHFALCVGAHSDPAVRVFSSKNILKELELARDEFLRAKVSIHKETTILLPQILRHYAKGASLDLPSLVEIVHNSMPEPQKKAIKRYVRENPEKRIQWLPHRASFRYMVHQDLLKD</sequence>
<organism evidence="3 4">
    <name type="scientific">Spirodela intermedia</name>
    <name type="common">Intermediate duckweed</name>
    <dbReference type="NCBI Taxonomy" id="51605"/>
    <lineage>
        <taxon>Eukaryota</taxon>
        <taxon>Viridiplantae</taxon>
        <taxon>Streptophyta</taxon>
        <taxon>Embryophyta</taxon>
        <taxon>Tracheophyta</taxon>
        <taxon>Spermatophyta</taxon>
        <taxon>Magnoliopsida</taxon>
        <taxon>Liliopsida</taxon>
        <taxon>Araceae</taxon>
        <taxon>Lemnoideae</taxon>
        <taxon>Spirodela</taxon>
    </lineage>
</organism>
<dbReference type="OrthoDB" id="418495at2759"/>